<name>A0A6G0XBY3_APHCR</name>
<feature type="non-terminal residue" evidence="1">
    <location>
        <position position="36"/>
    </location>
</feature>
<reference evidence="1 2" key="1">
    <citation type="submission" date="2019-08" db="EMBL/GenBank/DDBJ databases">
        <title>Whole genome of Aphis craccivora.</title>
        <authorList>
            <person name="Voronova N.V."/>
            <person name="Shulinski R.S."/>
            <person name="Bandarenka Y.V."/>
            <person name="Zhorov D.G."/>
            <person name="Warner D."/>
        </authorList>
    </citation>
    <scope>NUCLEOTIDE SEQUENCE [LARGE SCALE GENOMIC DNA]</scope>
    <source>
        <strain evidence="1">180601</strain>
        <tissue evidence="1">Whole Body</tissue>
    </source>
</reference>
<evidence type="ECO:0000313" key="2">
    <source>
        <dbReference type="Proteomes" id="UP000478052"/>
    </source>
</evidence>
<protein>
    <submittedName>
        <fullName evidence="1">Uncharacterized protein</fullName>
    </submittedName>
</protein>
<gene>
    <name evidence="1" type="ORF">FWK35_00020290</name>
</gene>
<sequence length="36" mass="4118">MSNSLDKYKPVKLEGKPIVLTTANKLKMLQNMKVKK</sequence>
<comment type="caution">
    <text evidence="1">The sequence shown here is derived from an EMBL/GenBank/DDBJ whole genome shotgun (WGS) entry which is preliminary data.</text>
</comment>
<dbReference type="EMBL" id="VUJU01007976">
    <property type="protein sequence ID" value="KAF0737603.1"/>
    <property type="molecule type" value="Genomic_DNA"/>
</dbReference>
<dbReference type="OrthoDB" id="6618524at2759"/>
<dbReference type="AlphaFoldDB" id="A0A6G0XBY3"/>
<accession>A0A6G0XBY3</accession>
<organism evidence="1 2">
    <name type="scientific">Aphis craccivora</name>
    <name type="common">Cowpea aphid</name>
    <dbReference type="NCBI Taxonomy" id="307492"/>
    <lineage>
        <taxon>Eukaryota</taxon>
        <taxon>Metazoa</taxon>
        <taxon>Ecdysozoa</taxon>
        <taxon>Arthropoda</taxon>
        <taxon>Hexapoda</taxon>
        <taxon>Insecta</taxon>
        <taxon>Pterygota</taxon>
        <taxon>Neoptera</taxon>
        <taxon>Paraneoptera</taxon>
        <taxon>Hemiptera</taxon>
        <taxon>Sternorrhyncha</taxon>
        <taxon>Aphidomorpha</taxon>
        <taxon>Aphidoidea</taxon>
        <taxon>Aphididae</taxon>
        <taxon>Aphidini</taxon>
        <taxon>Aphis</taxon>
        <taxon>Aphis</taxon>
    </lineage>
</organism>
<evidence type="ECO:0000313" key="1">
    <source>
        <dbReference type="EMBL" id="KAF0737603.1"/>
    </source>
</evidence>
<proteinExistence type="predicted"/>
<keyword evidence="2" id="KW-1185">Reference proteome</keyword>
<dbReference type="Proteomes" id="UP000478052">
    <property type="component" value="Unassembled WGS sequence"/>
</dbReference>